<sequence length="101" mass="11028">MPIDVDVTGGVSDSGAPPCKQARKKKSSVSPGEIPKQAIKSQDEKMASGVKLQDRRIMKKNRSQPASSSDEDDEDEDDEDDIEDLTDAQGQLISNVKKVRK</sequence>
<dbReference type="AlphaFoldDB" id="T1GBB0"/>
<dbReference type="EMBL" id="CAQQ02155089">
    <property type="status" value="NOT_ANNOTATED_CDS"/>
    <property type="molecule type" value="Genomic_DNA"/>
</dbReference>
<protein>
    <submittedName>
        <fullName evidence="2">Uncharacterized protein</fullName>
    </submittedName>
</protein>
<evidence type="ECO:0000313" key="3">
    <source>
        <dbReference type="Proteomes" id="UP000015102"/>
    </source>
</evidence>
<dbReference type="HOGENOM" id="CLU_2298727_0_0_1"/>
<feature type="compositionally biased region" description="Acidic residues" evidence="1">
    <location>
        <begin position="69"/>
        <end position="86"/>
    </location>
</feature>
<accession>T1GBB0</accession>
<feature type="compositionally biased region" description="Basic and acidic residues" evidence="1">
    <location>
        <begin position="41"/>
        <end position="56"/>
    </location>
</feature>
<reference evidence="2" key="2">
    <citation type="submission" date="2015-06" db="UniProtKB">
        <authorList>
            <consortium name="EnsemblMetazoa"/>
        </authorList>
    </citation>
    <scope>IDENTIFICATION</scope>
</reference>
<feature type="region of interest" description="Disordered" evidence="1">
    <location>
        <begin position="1"/>
        <end position="101"/>
    </location>
</feature>
<proteinExistence type="predicted"/>
<dbReference type="EnsemblMetazoa" id="MESCA000537-RA">
    <property type="protein sequence ID" value="MESCA000537-PA"/>
    <property type="gene ID" value="MESCA000537"/>
</dbReference>
<name>T1GBB0_MEGSC</name>
<dbReference type="Proteomes" id="UP000015102">
    <property type="component" value="Unassembled WGS sequence"/>
</dbReference>
<reference evidence="3" key="1">
    <citation type="submission" date="2013-02" db="EMBL/GenBank/DDBJ databases">
        <authorList>
            <person name="Hughes D."/>
        </authorList>
    </citation>
    <scope>NUCLEOTIDE SEQUENCE</scope>
    <source>
        <strain>Durham</strain>
        <strain evidence="3">NC isolate 2 -- Noor lab</strain>
    </source>
</reference>
<keyword evidence="3" id="KW-1185">Reference proteome</keyword>
<organism evidence="2 3">
    <name type="scientific">Megaselia scalaris</name>
    <name type="common">Humpbacked fly</name>
    <name type="synonym">Phora scalaris</name>
    <dbReference type="NCBI Taxonomy" id="36166"/>
    <lineage>
        <taxon>Eukaryota</taxon>
        <taxon>Metazoa</taxon>
        <taxon>Ecdysozoa</taxon>
        <taxon>Arthropoda</taxon>
        <taxon>Hexapoda</taxon>
        <taxon>Insecta</taxon>
        <taxon>Pterygota</taxon>
        <taxon>Neoptera</taxon>
        <taxon>Endopterygota</taxon>
        <taxon>Diptera</taxon>
        <taxon>Brachycera</taxon>
        <taxon>Muscomorpha</taxon>
        <taxon>Platypezoidea</taxon>
        <taxon>Phoridae</taxon>
        <taxon>Megaseliini</taxon>
        <taxon>Megaselia</taxon>
    </lineage>
</organism>
<evidence type="ECO:0000256" key="1">
    <source>
        <dbReference type="SAM" id="MobiDB-lite"/>
    </source>
</evidence>
<evidence type="ECO:0000313" key="2">
    <source>
        <dbReference type="EnsemblMetazoa" id="MESCA000537-PA"/>
    </source>
</evidence>